<dbReference type="Gene3D" id="1.20.5.1500">
    <property type="match status" value="1"/>
</dbReference>
<feature type="compositionally biased region" description="Acidic residues" evidence="4">
    <location>
        <begin position="300"/>
        <end position="333"/>
    </location>
</feature>
<gene>
    <name evidence="5" type="ORF">V6N11_066822</name>
</gene>
<keyword evidence="2" id="KW-0143">Chaperone</keyword>
<reference evidence="5 6" key="1">
    <citation type="journal article" date="2024" name="G3 (Bethesda)">
        <title>Genome assembly of Hibiscus sabdariffa L. provides insights into metabolisms of medicinal natural products.</title>
        <authorList>
            <person name="Kim T."/>
        </authorList>
    </citation>
    <scope>NUCLEOTIDE SEQUENCE [LARGE SCALE GENOMIC DNA]</scope>
    <source>
        <strain evidence="5">TK-2024</strain>
        <tissue evidence="5">Old leaves</tissue>
    </source>
</reference>
<dbReference type="InterPro" id="IPR037231">
    <property type="entry name" value="NAP-like_sf"/>
</dbReference>
<evidence type="ECO:0000313" key="6">
    <source>
        <dbReference type="Proteomes" id="UP001396334"/>
    </source>
</evidence>
<comment type="caution">
    <text evidence="5">The sequence shown here is derived from an EMBL/GenBank/DDBJ whole genome shotgun (WGS) entry which is preliminary data.</text>
</comment>
<dbReference type="Gene3D" id="3.30.1120.90">
    <property type="entry name" value="Nucleosome assembly protein"/>
    <property type="match status" value="1"/>
</dbReference>
<name>A0ABR2SNX4_9ROSI</name>
<proteinExistence type="inferred from homology"/>
<evidence type="ECO:0000313" key="5">
    <source>
        <dbReference type="EMBL" id="KAK9026971.1"/>
    </source>
</evidence>
<evidence type="ECO:0000256" key="2">
    <source>
        <dbReference type="ARBA" id="ARBA00023186"/>
    </source>
</evidence>
<dbReference type="Pfam" id="PF00956">
    <property type="entry name" value="NAP"/>
    <property type="match status" value="2"/>
</dbReference>
<evidence type="ECO:0008006" key="7">
    <source>
        <dbReference type="Google" id="ProtNLM"/>
    </source>
</evidence>
<organism evidence="5 6">
    <name type="scientific">Hibiscus sabdariffa</name>
    <name type="common">roselle</name>
    <dbReference type="NCBI Taxonomy" id="183260"/>
    <lineage>
        <taxon>Eukaryota</taxon>
        <taxon>Viridiplantae</taxon>
        <taxon>Streptophyta</taxon>
        <taxon>Embryophyta</taxon>
        <taxon>Tracheophyta</taxon>
        <taxon>Spermatophyta</taxon>
        <taxon>Magnoliopsida</taxon>
        <taxon>eudicotyledons</taxon>
        <taxon>Gunneridae</taxon>
        <taxon>Pentapetalae</taxon>
        <taxon>rosids</taxon>
        <taxon>malvids</taxon>
        <taxon>Malvales</taxon>
        <taxon>Malvaceae</taxon>
        <taxon>Malvoideae</taxon>
        <taxon>Hibiscus</taxon>
    </lineage>
</organism>
<comment type="similarity">
    <text evidence="1 3">Belongs to the nucleosome assembly protein (NAP) family.</text>
</comment>
<dbReference type="SUPFAM" id="SSF143113">
    <property type="entry name" value="NAP-like"/>
    <property type="match status" value="1"/>
</dbReference>
<keyword evidence="6" id="KW-1185">Reference proteome</keyword>
<protein>
    <recommendedName>
        <fullName evidence="7">Nucleosome assembly protein</fullName>
    </recommendedName>
</protein>
<evidence type="ECO:0000256" key="1">
    <source>
        <dbReference type="ARBA" id="ARBA00009947"/>
    </source>
</evidence>
<evidence type="ECO:0000256" key="3">
    <source>
        <dbReference type="RuleBase" id="RU003876"/>
    </source>
</evidence>
<dbReference type="InterPro" id="IPR002164">
    <property type="entry name" value="NAP_family"/>
</dbReference>
<feature type="region of interest" description="Disordered" evidence="4">
    <location>
        <begin position="291"/>
        <end position="359"/>
    </location>
</feature>
<accession>A0ABR2SNX4</accession>
<dbReference type="EMBL" id="JBBPBN010000012">
    <property type="protein sequence ID" value="KAK9026971.1"/>
    <property type="molecule type" value="Genomic_DNA"/>
</dbReference>
<dbReference type="PANTHER" id="PTHR11875">
    <property type="entry name" value="TESTIS-SPECIFIC Y-ENCODED PROTEIN"/>
    <property type="match status" value="1"/>
</dbReference>
<dbReference type="Proteomes" id="UP001396334">
    <property type="component" value="Unassembled WGS sequence"/>
</dbReference>
<evidence type="ECO:0000256" key="4">
    <source>
        <dbReference type="SAM" id="MobiDB-lite"/>
    </source>
</evidence>
<sequence>MSNAGNNFDLGDGEINFLLLNPNPLSFRSIMIFFFVYCALNLVSDVNMEAGSGLANDLKNKLQILAKEPTDVLESLSPNVRKRVDALREIQSRHDEVEAKFLEERAALEAKYQKLYQPLHAKRYNIVNGVGQAEGTTNDMDMTRKSIHLLKITELDEGALMYLKDIKWRRMEVPKGFKLEFYFDTNPYFKNTLLTKIYHMIDEDDPVLEKTIGTEIEWYPGKCLTQKVIKKDCQSFFNFFDPPHVPDDDDDDDEDIGEYTAEELQSLMEQDYDIGSTIRDQIIPHAVSWFTGEAAPGYEPDTDDDDDDDDDDDYLFEDDDEDEVDDEEEEDEEEKMRIRKKSARARGDGQQGAKPTDCK</sequence>